<keyword evidence="3 4" id="KW-0238">DNA-binding</keyword>
<dbReference type="Proteomes" id="UP000240599">
    <property type="component" value="Segment"/>
</dbReference>
<dbReference type="EMBL" id="KT008627">
    <property type="protein sequence ID" value="AKV40701.1"/>
    <property type="molecule type" value="Genomic_DNA"/>
</dbReference>
<name>A0A0K1R1X8_9ALPH</name>
<dbReference type="Gene3D" id="1.10.150.560">
    <property type="match status" value="1"/>
</dbReference>
<proteinExistence type="inferred from homology"/>
<dbReference type="EMBL" id="KM924292">
    <property type="protein sequence ID" value="AIU39266.1"/>
    <property type="molecule type" value="Genomic_DNA"/>
</dbReference>
<keyword evidence="8" id="KW-1185">Reference proteome</keyword>
<dbReference type="InterPro" id="IPR043031">
    <property type="entry name" value="Viral_ssDBP_head"/>
</dbReference>
<dbReference type="Proteomes" id="UP000100290">
    <property type="component" value="Segment"/>
</dbReference>
<dbReference type="InterPro" id="IPR000635">
    <property type="entry name" value="Viral_ssDNA-bd"/>
</dbReference>
<dbReference type="SUPFAM" id="SSF118208">
    <property type="entry name" value="Viral ssDNA binding protein"/>
    <property type="match status" value="1"/>
</dbReference>
<evidence type="ECO:0000256" key="3">
    <source>
        <dbReference type="ARBA" id="ARBA00023125"/>
    </source>
</evidence>
<organism evidence="6 7">
    <name type="scientific">Testudinid alphaherpesvirus 3</name>
    <dbReference type="NCBI Taxonomy" id="2560801"/>
    <lineage>
        <taxon>Viruses</taxon>
        <taxon>Duplodnaviria</taxon>
        <taxon>Heunggongvirae</taxon>
        <taxon>Peploviricota</taxon>
        <taxon>Herviviricetes</taxon>
        <taxon>Herpesvirales</taxon>
        <taxon>Orthoherpesviridae</taxon>
        <taxon>Alphaherpesvirinae</taxon>
        <taxon>Scutavirus</taxon>
        <taxon>Scutavirus testudinidalpha3</taxon>
    </lineage>
</organism>
<dbReference type="GO" id="GO:0042025">
    <property type="term" value="C:host cell nucleus"/>
    <property type="evidence" value="ECO:0007669"/>
    <property type="project" value="InterPro"/>
</dbReference>
<evidence type="ECO:0000313" key="8">
    <source>
        <dbReference type="Proteomes" id="UP000208106"/>
    </source>
</evidence>
<evidence type="ECO:0000313" key="4">
    <source>
        <dbReference type="EMBL" id="AIU39266.1"/>
    </source>
</evidence>
<dbReference type="Proteomes" id="UP000208106">
    <property type="component" value="Segment"/>
</dbReference>
<protein>
    <submittedName>
        <fullName evidence="6">Major DNA binding protein</fullName>
    </submittedName>
    <submittedName>
        <fullName evidence="4">Single-stranded DNA-binding protein</fullName>
    </submittedName>
</protein>
<dbReference type="OrthoDB" id="176at10239"/>
<dbReference type="KEGG" id="vg:26122540"/>
<reference evidence="6 7" key="2">
    <citation type="journal article" date="2015" name="PLoS ONE">
        <title>A Genomic Approach to Unravel Host-Pathogen Interaction in Chelonians: The Example of Testudinid Herpesvirus 3.</title>
        <authorList>
            <person name="Origgi F.C."/>
            <person name="Tecilla M."/>
            <person name="Pilo P."/>
            <person name="Aloisio F."/>
            <person name="Otten P."/>
            <person name="Aguilar-Bultet L."/>
            <person name="Sattler U."/>
            <person name="Roccabianca P."/>
            <person name="Romero C.H."/>
            <person name="Bloom D.C."/>
            <person name="Jacobson E.R."/>
        </authorList>
    </citation>
    <scope>NUCLEOTIDE SEQUENCE [LARGE SCALE GENOMIC DNA]</scope>
    <source>
        <strain evidence="6">US1976/98</strain>
    </source>
</reference>
<keyword evidence="1" id="KW-1048">Host nucleus</keyword>
<evidence type="ECO:0000313" key="7">
    <source>
        <dbReference type="Proteomes" id="UP000100290"/>
    </source>
</evidence>
<evidence type="ECO:0000256" key="1">
    <source>
        <dbReference type="ARBA" id="ARBA00022562"/>
    </source>
</evidence>
<evidence type="ECO:0000313" key="6">
    <source>
        <dbReference type="EMBL" id="AKV40701.1"/>
    </source>
</evidence>
<dbReference type="GO" id="GO:0003697">
    <property type="term" value="F:single-stranded DNA binding"/>
    <property type="evidence" value="ECO:0007669"/>
    <property type="project" value="InterPro"/>
</dbReference>
<reference evidence="8 9" key="1">
    <citation type="journal article" date="2015" name="J. Virol.">
        <title>The Genome of a Tortoise Herpesvirus (Testudinid Herpesvirus 3) Has a Novel Structure and Contains a Large Region That Is Not Required for Replication In Vitro or Virulence In Vivo.</title>
        <authorList>
            <person name="Gandar F."/>
            <person name="Wilkie G.S."/>
            <person name="Gatherer D."/>
            <person name="Kerr K."/>
            <person name="Marlier D."/>
            <person name="Diez M."/>
            <person name="Marschang R.E."/>
            <person name="Mast J."/>
            <person name="Dewals B.G."/>
            <person name="Davison A.J."/>
            <person name="Vanderplasschen A.F."/>
        </authorList>
    </citation>
    <scope>NUCLEOTIDE SEQUENCE [LARGE SCALE GENOMIC DNA]</scope>
    <source>
        <strain evidence="4 8">1976</strain>
        <strain evidence="5 9">4295/7R</strain>
    </source>
</reference>
<evidence type="ECO:0000313" key="5">
    <source>
        <dbReference type="EMBL" id="AIU39376.1"/>
    </source>
</evidence>
<dbReference type="Gene3D" id="1.20.190.40">
    <property type="entry name" value="Viral ssDNA binding protein, head domain"/>
    <property type="match status" value="2"/>
</dbReference>
<sequence>MEASDQIEGDGAKIQPVAFIYALPITAVVPQEWKYLAARSADNPLCVMPLVEGLTVETGFSVNATCISGMKTNGLASKSYVARLTTTHFYPNVFIFHGGENIPPSTEAPNLTKLCNKTRKACGFSDFEPEKSLPGFKETTAAEICEKLGVEKPEVILYLVTTAAYKEAVYLANTFLHYGMMETVTMNGAKASKIPLYPIQMFMLDHIKISQTPFTPNTRLLIDNVEYPQPFFNSGLHRLLFDYIISNVAVAIRTRNVESVAMGLGYLAYEDKFEGCVISGKNYANFKATKQPGVTPKSLAELRMADSMTAELALNISSLFDSAVYDNGHQVCPYDEWPMFENRTEPEERLEALSNFYTRMASEVATMVFSINSVLYMLEIGDSLAKTKDAQNQAKDPNPYDRFFLFNGAYLGPGTRLDAEGNVSIPGEDIPIEFTRGRQPDFSLSHLAYACGFCPQLLARMFFFLERCDRIVTSSRQEQNMLKYVGLKAEEKICELCDASTAHVCAATTFFKLRYRMPSFITPHKYPFVVCGAMASPYSECDPLGNYASFSALRRQHDKDVAKNVMQDTYHVANDNLLMALEKARFINKDLGTDSDDLSTMITNRETFMAVITEVNRLIKAEAERFIITLSEDRDFKYKEALKDATQTFSLSCNPYHMGFCPLMSCIHYRTLLIVIQDLGLGHCPTILATTSLENKSARNVVQPFLRKRFLGMINKGFLSTRDMTATVKTPVVTSFDVHKPIDVPSEFGYDFEISRSTIICPKEMRLKNRIMFRGGASLAGEQTKGRFQAIAAAYNRSDKLNRGALNGPHGHLLKKYHDRLFPTNPKLIAANKKQLPAMTFWPLLEQERLSSLYLGDIEAVVPFLRFIKRETQQYDRANMIDMVPNNLYTYAQFKFTNLILDTCGFKSNYICTITPLVATVKTSNPMTAVHLLEPTIKTTEEAAQRLSKLPRHTKKSCLNFVSQTTKWLMDRFPVIACGLSISKYTGQQTGDTLFQSGNLSYLMGDGIDPATTGPRDPKRRFIVACPRVGHIAKSSAFGSEWSGERSLVETIKTLLLEGRSDVVASVFQLLVKNRSDVIRTMTTEEFTALTGDEYIGEQLTQLQQDVIAAGVGWTAHEIADYLETLTDQTDAKETFFSFANCLGEGDFLDAGQDTLGRKRKAIEEMLDHEQPKRPALDVDDMF</sequence>
<gene>
    <name evidence="6" type="primary">ORF54</name>
    <name evidence="4" type="synonym">UL29</name>
</gene>
<keyword evidence="2" id="KW-0235">DNA replication</keyword>
<dbReference type="InterPro" id="IPR035989">
    <property type="entry name" value="DBP_sf"/>
</dbReference>
<dbReference type="EMBL" id="KM924293">
    <property type="protein sequence ID" value="AIU39376.1"/>
    <property type="molecule type" value="Genomic_DNA"/>
</dbReference>
<dbReference type="Pfam" id="PF00747">
    <property type="entry name" value="Viral_DNA_bp"/>
    <property type="match status" value="1"/>
</dbReference>
<dbReference type="GO" id="GO:0006260">
    <property type="term" value="P:DNA replication"/>
    <property type="evidence" value="ECO:0007669"/>
    <property type="project" value="UniProtKB-KW"/>
</dbReference>
<evidence type="ECO:0000313" key="9">
    <source>
        <dbReference type="Proteomes" id="UP000240599"/>
    </source>
</evidence>
<dbReference type="HAMAP" id="MF_04007">
    <property type="entry name" value="HSV_DNBI"/>
    <property type="match status" value="1"/>
</dbReference>
<evidence type="ECO:0000256" key="2">
    <source>
        <dbReference type="ARBA" id="ARBA00022705"/>
    </source>
</evidence>
<accession>A0A0K1R1X8</accession>